<evidence type="ECO:0000313" key="1">
    <source>
        <dbReference type="EMBL" id="GHC49306.1"/>
    </source>
</evidence>
<dbReference type="AlphaFoldDB" id="A0A918WGK1"/>
<comment type="caution">
    <text evidence="1">The sequence shown here is derived from an EMBL/GenBank/DDBJ whole genome shotgun (WGS) entry which is preliminary data.</text>
</comment>
<gene>
    <name evidence="1" type="ORF">GCM10007100_14050</name>
</gene>
<accession>A0A918WGK1</accession>
<keyword evidence="2" id="KW-1185">Reference proteome</keyword>
<sequence length="1270" mass="138925">MNLLLKNENPTPSLPVMKSMTSPLQQFVAKTTLLLAWLVAGLAPAQNADPLVYTVGKTFETNGGTTLHDYILWQPGDAKTTFGKRFGIYSKAGDATSPNPYTLLGVQTLQTSPSAIQALLKLGEKFDKDARFLPMRITALNAEAQGDPASMPTLGSPEFPGGIDLGVAQRLAQIMTVAQDDPEVLQSLISLGRAHPGVQMAIGLGFSIKALDPSVTTYEVREVDGADNDLRVIGRVTLDTSAPQSLLPPGKPELLPHKFEAELQQVVASPKDNLNARLRWSTPNGLRTLLPHTYGFNLYRVEKANTPDPFLITSEADVASAAGVRVNTLPIPAGALMTATQAANINYLDETFFYGDDGDVFIQLNAPELPFEAPDIEFFDGDTFYYYVAARDIAGHPGPLSPPTEITICDRLPCSAPSIVTVDNTFDLAGYNPDTEEGQQHLTLTIRQLPNTEPDNSAKEYRIYRWHSATDWQTFGGDPDFNHIGTVAHVNGQEYVTFEDDDASDVDTDYVGPGNNGPDTGSPVVTSETDFAMGKTFWYTVRAVDTSACTPANLSGHSGPKFGVPRDRVGPPSPEGSLETCFCIPRMNLTNEGVAVRRELYGLDADFRGVIARVERYEQPDRSKIYKKVKSFDLEVGTYQQNEEGTTFERTFARTTLFKGLESFRDVIIPTTTPNGTILRARSRLGDGSVSDWREIPISAAFKPGEINRYHFLAWAELCCPVLISSTVLRDESGKIRREIQELLPPTSNDPRCPSWIEVTPGGVPPIFVPVRNDDTIVGVCGQVYLKGDCREVRVYRRVGNGGPFVLISRQSGKSALPAVYNWKESAPVLNNGEVGCYYAQTFDENGNASPLVRIGCVTTQNEDLGVAMVTDPVNLAPSGGKAVVQLSWFCDPVGIDRFEVWAAAEGGEDPEVESLNLTEAIESDDNLVLTVTDEDGVEEELVFTPYRTDSLSSGFGDNGEFSVVLTVPADKKLSYCIRPIGLPIPQPGSTELLTTAGDFSNVVSNMWTAPPAALQDVIPWPARPLPGLANVAVKVSDYENGEGPYYAHPLHIEQTLQFRASSLILVGAVPAINGGKENSYESYFPNNRDPFEWIFGYRRQNTEVSSGENSVTPLSSFTVYRYQLPSEVYPEAKPNLVQVTPLIDRMAYQNVRLDWQGASIDAFRVTDPFFVFQPYEQSSNYLDVPLTGKFSRNNSTFGIGIPMANSPSPAYLDLSSSEYPDVAEQDSTIWVRDAQPAAKGATYQYLIVAFDDRGEIDRVIPTNVVEHAP</sequence>
<organism evidence="1 2">
    <name type="scientific">Roseibacillus persicicus</name>
    <dbReference type="NCBI Taxonomy" id="454148"/>
    <lineage>
        <taxon>Bacteria</taxon>
        <taxon>Pseudomonadati</taxon>
        <taxon>Verrucomicrobiota</taxon>
        <taxon>Verrucomicrobiia</taxon>
        <taxon>Verrucomicrobiales</taxon>
        <taxon>Verrucomicrobiaceae</taxon>
        <taxon>Roseibacillus</taxon>
    </lineage>
</organism>
<name>A0A918WGK1_9BACT</name>
<reference evidence="1" key="1">
    <citation type="journal article" date="2014" name="Int. J. Syst. Evol. Microbiol.">
        <title>Complete genome sequence of Corynebacterium casei LMG S-19264T (=DSM 44701T), isolated from a smear-ripened cheese.</title>
        <authorList>
            <consortium name="US DOE Joint Genome Institute (JGI-PGF)"/>
            <person name="Walter F."/>
            <person name="Albersmeier A."/>
            <person name="Kalinowski J."/>
            <person name="Ruckert C."/>
        </authorList>
    </citation>
    <scope>NUCLEOTIDE SEQUENCE</scope>
    <source>
        <strain evidence="1">KCTC 12988</strain>
    </source>
</reference>
<proteinExistence type="predicted"/>
<dbReference type="EMBL" id="BMXI01000005">
    <property type="protein sequence ID" value="GHC49306.1"/>
    <property type="molecule type" value="Genomic_DNA"/>
</dbReference>
<dbReference type="Proteomes" id="UP000644507">
    <property type="component" value="Unassembled WGS sequence"/>
</dbReference>
<protein>
    <submittedName>
        <fullName evidence="1">Uncharacterized protein</fullName>
    </submittedName>
</protein>
<evidence type="ECO:0000313" key="2">
    <source>
        <dbReference type="Proteomes" id="UP000644507"/>
    </source>
</evidence>
<reference evidence="1" key="2">
    <citation type="submission" date="2020-09" db="EMBL/GenBank/DDBJ databases">
        <authorList>
            <person name="Sun Q."/>
            <person name="Kim S."/>
        </authorList>
    </citation>
    <scope>NUCLEOTIDE SEQUENCE</scope>
    <source>
        <strain evidence="1">KCTC 12988</strain>
    </source>
</reference>